<evidence type="ECO:0000313" key="1">
    <source>
        <dbReference type="EMBL" id="CAL60310.1"/>
    </source>
</evidence>
<dbReference type="KEGG" id="har:HEAR0074"/>
<keyword evidence="2" id="KW-1185">Reference proteome</keyword>
<dbReference type="Proteomes" id="UP000006697">
    <property type="component" value="Chromosome"/>
</dbReference>
<evidence type="ECO:0000313" key="2">
    <source>
        <dbReference type="Proteomes" id="UP000006697"/>
    </source>
</evidence>
<sequence>MQVGTPGLHAFLFPAGDFAANMLAAAGCVDKRRQAIVLAPVLIDNSAPAGGMLLVHGCRPQTS</sequence>
<name>A4G1C3_HERAR</name>
<gene>
    <name evidence="1" type="ordered locus">HEAR0074</name>
</gene>
<organism evidence="1 2">
    <name type="scientific">Herminiimonas arsenicoxydans</name>
    <dbReference type="NCBI Taxonomy" id="204773"/>
    <lineage>
        <taxon>Bacteria</taxon>
        <taxon>Pseudomonadati</taxon>
        <taxon>Pseudomonadota</taxon>
        <taxon>Betaproteobacteria</taxon>
        <taxon>Burkholderiales</taxon>
        <taxon>Oxalobacteraceae</taxon>
        <taxon>Herminiimonas</taxon>
    </lineage>
</organism>
<dbReference type="STRING" id="204773.HEAR0074"/>
<dbReference type="HOGENOM" id="CLU_2879755_0_0_4"/>
<reference evidence="1 2" key="1">
    <citation type="journal article" date="2007" name="PLoS Genet.">
        <title>A tale of two oxidation states: bacterial colonization of arsenic-rich environments.</title>
        <authorList>
            <person name="Muller D."/>
            <person name="Medigue C."/>
            <person name="Koechler S."/>
            <person name="Barbe V."/>
            <person name="Barakat M."/>
            <person name="Talla E."/>
            <person name="Bonnefoy V."/>
            <person name="Krin E."/>
            <person name="Arsene-Ploetze F."/>
            <person name="Carapito C."/>
            <person name="Chandler M."/>
            <person name="Cournoyer B."/>
            <person name="Cruveiller S."/>
            <person name="Dossat C."/>
            <person name="Duval S."/>
            <person name="Heymann M."/>
            <person name="Leize E."/>
            <person name="Lieutaud A."/>
            <person name="Lievremont D."/>
            <person name="Makita Y."/>
            <person name="Mangenot S."/>
            <person name="Nitschke W."/>
            <person name="Ortet P."/>
            <person name="Perdrial N."/>
            <person name="Schoepp B."/>
            <person name="Siguier N."/>
            <person name="Simeonova D.D."/>
            <person name="Rouy Z."/>
            <person name="Segurens B."/>
            <person name="Turlin E."/>
            <person name="Vallenet D."/>
            <person name="Van Dorsselaer A."/>
            <person name="Weiss S."/>
            <person name="Weissenbach J."/>
            <person name="Lett M.C."/>
            <person name="Danchin A."/>
            <person name="Bertin P.N."/>
        </authorList>
    </citation>
    <scope>NUCLEOTIDE SEQUENCE [LARGE SCALE GENOMIC DNA]</scope>
    <source>
        <strain evidence="2">ULPAs1</strain>
    </source>
</reference>
<protein>
    <submittedName>
        <fullName evidence="1">Uncharacterized protein</fullName>
    </submittedName>
</protein>
<dbReference type="EMBL" id="CU207211">
    <property type="protein sequence ID" value="CAL60310.1"/>
    <property type="molecule type" value="Genomic_DNA"/>
</dbReference>
<dbReference type="AlphaFoldDB" id="A4G1C3"/>
<proteinExistence type="predicted"/>
<accession>A4G1C3</accession>